<gene>
    <name evidence="7" type="ORF">MW290_07350</name>
</gene>
<evidence type="ECO:0000259" key="6">
    <source>
        <dbReference type="SMART" id="SM00849"/>
    </source>
</evidence>
<keyword evidence="5" id="KW-0732">Signal</keyword>
<dbReference type="SMART" id="SM00849">
    <property type="entry name" value="Lactamase_B"/>
    <property type="match status" value="1"/>
</dbReference>
<keyword evidence="2" id="KW-0479">Metal-binding</keyword>
<dbReference type="PROSITE" id="PS51318">
    <property type="entry name" value="TAT"/>
    <property type="match status" value="1"/>
</dbReference>
<evidence type="ECO:0000256" key="1">
    <source>
        <dbReference type="ARBA" id="ARBA00007749"/>
    </source>
</evidence>
<evidence type="ECO:0000256" key="3">
    <source>
        <dbReference type="ARBA" id="ARBA00022801"/>
    </source>
</evidence>
<evidence type="ECO:0000313" key="8">
    <source>
        <dbReference type="Proteomes" id="UP001056201"/>
    </source>
</evidence>
<dbReference type="InterPro" id="IPR036866">
    <property type="entry name" value="RibonucZ/Hydroxyglut_hydro"/>
</dbReference>
<keyword evidence="4" id="KW-0862">Zinc</keyword>
<dbReference type="PANTHER" id="PTHR42978:SF6">
    <property type="entry name" value="QUORUM-QUENCHING LACTONASE YTNP-RELATED"/>
    <property type="match status" value="1"/>
</dbReference>
<dbReference type="RefSeq" id="WP_250194028.1">
    <property type="nucleotide sequence ID" value="NZ_CP097635.1"/>
</dbReference>
<organism evidence="7 8">
    <name type="scientific">Aquincola tertiaricarbonis</name>
    <dbReference type="NCBI Taxonomy" id="391953"/>
    <lineage>
        <taxon>Bacteria</taxon>
        <taxon>Pseudomonadati</taxon>
        <taxon>Pseudomonadota</taxon>
        <taxon>Betaproteobacteria</taxon>
        <taxon>Burkholderiales</taxon>
        <taxon>Sphaerotilaceae</taxon>
        <taxon>Aquincola</taxon>
    </lineage>
</organism>
<dbReference type="PANTHER" id="PTHR42978">
    <property type="entry name" value="QUORUM-QUENCHING LACTONASE YTNP-RELATED-RELATED"/>
    <property type="match status" value="1"/>
</dbReference>
<dbReference type="SUPFAM" id="SSF56281">
    <property type="entry name" value="Metallo-hydrolase/oxidoreductase"/>
    <property type="match status" value="1"/>
</dbReference>
<dbReference type="EMBL" id="CP097635">
    <property type="protein sequence ID" value="URI05763.1"/>
    <property type="molecule type" value="Genomic_DNA"/>
</dbReference>
<evidence type="ECO:0000256" key="2">
    <source>
        <dbReference type="ARBA" id="ARBA00022723"/>
    </source>
</evidence>
<reference evidence="7" key="1">
    <citation type="submission" date="2022-05" db="EMBL/GenBank/DDBJ databases">
        <title>An RpoN-dependent PEP-CTERM gene is involved in floc formation of an Aquincola tertiaricarbonis strain.</title>
        <authorList>
            <person name="Qiu D."/>
            <person name="Xia M."/>
        </authorList>
    </citation>
    <scope>NUCLEOTIDE SEQUENCE</scope>
    <source>
        <strain evidence="7">RN12</strain>
    </source>
</reference>
<dbReference type="Pfam" id="PF00753">
    <property type="entry name" value="Lactamase_B"/>
    <property type="match status" value="1"/>
</dbReference>
<accession>A0ABY4S272</accession>
<sequence length="323" mass="34758">MLNRRQLLGASLASSALYATGSFVPAWAQNAPDLGTPALPATGFARMKVGDAEVISLLDGITRRPLVAEFVKNAPLAEVRALLASQNLPTDYIDVPYTPFLIVSGGKRTLVDTGLGEFGGPTTGKLLQQLRAAGFAPTDIDTVLISHFHGDHINGIRNKAGELVFANAKVMVPAAEYAFWMDDAQMNAAPAGMKGAFENVRRTFGNMPADRLQRFEADTEILPGIRSVAAYGHTPGHTLFELSSAGQKFFYVADLTNVPALFARNPDWAVTFDMDAEKARQTRRAVFQRITASNAMMGGFHYPFPGFGRMAPAGNGYAFQPSA</sequence>
<dbReference type="CDD" id="cd07720">
    <property type="entry name" value="OPHC2-like_MBL-fold"/>
    <property type="match status" value="1"/>
</dbReference>
<feature type="signal peptide" evidence="5">
    <location>
        <begin position="1"/>
        <end position="28"/>
    </location>
</feature>
<dbReference type="InterPro" id="IPR051013">
    <property type="entry name" value="MBL_superfamily_lactonases"/>
</dbReference>
<evidence type="ECO:0000256" key="5">
    <source>
        <dbReference type="SAM" id="SignalP"/>
    </source>
</evidence>
<proteinExistence type="inferred from homology"/>
<evidence type="ECO:0000313" key="7">
    <source>
        <dbReference type="EMBL" id="URI05763.1"/>
    </source>
</evidence>
<dbReference type="InterPro" id="IPR001279">
    <property type="entry name" value="Metallo-B-lactamas"/>
</dbReference>
<name>A0ABY4S272_AQUTE</name>
<protein>
    <submittedName>
        <fullName evidence="7">MBL fold metallo-hydrolase</fullName>
    </submittedName>
</protein>
<keyword evidence="8" id="KW-1185">Reference proteome</keyword>
<comment type="similarity">
    <text evidence="1">Belongs to the metallo-beta-lactamase superfamily.</text>
</comment>
<dbReference type="Gene3D" id="3.60.15.10">
    <property type="entry name" value="Ribonuclease Z/Hydroxyacylglutathione hydrolase-like"/>
    <property type="match status" value="1"/>
</dbReference>
<keyword evidence="3" id="KW-0378">Hydrolase</keyword>
<dbReference type="InterPro" id="IPR006311">
    <property type="entry name" value="TAT_signal"/>
</dbReference>
<dbReference type="Proteomes" id="UP001056201">
    <property type="component" value="Chromosome 1"/>
</dbReference>
<feature type="chain" id="PRO_5045110540" evidence="5">
    <location>
        <begin position="29"/>
        <end position="323"/>
    </location>
</feature>
<evidence type="ECO:0000256" key="4">
    <source>
        <dbReference type="ARBA" id="ARBA00022833"/>
    </source>
</evidence>
<feature type="domain" description="Metallo-beta-lactamase" evidence="6">
    <location>
        <begin position="96"/>
        <end position="290"/>
    </location>
</feature>